<feature type="compositionally biased region" description="Polar residues" evidence="1">
    <location>
        <begin position="55"/>
        <end position="78"/>
    </location>
</feature>
<protein>
    <submittedName>
        <fullName evidence="2">Uncharacterized protein</fullName>
    </submittedName>
</protein>
<organism evidence="2 3">
    <name type="scientific">Parashewanella curva</name>
    <dbReference type="NCBI Taxonomy" id="2338552"/>
    <lineage>
        <taxon>Bacteria</taxon>
        <taxon>Pseudomonadati</taxon>
        <taxon>Pseudomonadota</taxon>
        <taxon>Gammaproteobacteria</taxon>
        <taxon>Alteromonadales</taxon>
        <taxon>Shewanellaceae</taxon>
        <taxon>Parashewanella</taxon>
    </lineage>
</organism>
<feature type="compositionally biased region" description="Polar residues" evidence="1">
    <location>
        <begin position="92"/>
        <end position="101"/>
    </location>
</feature>
<evidence type="ECO:0000313" key="3">
    <source>
        <dbReference type="Proteomes" id="UP000281474"/>
    </source>
</evidence>
<sequence length="250" mass="28457">MSKGGGLEEITTTIIQKWLTESQYEHIRTTEHFLKSMRDAEMGAASEELSRMLKTGSTEPSAPSESRSPYRQTYSEQYSDPYRRNHSHDPQQSRTASQPVNTDRFALGTRPTFSSQPAMQPQATAKKAVQPKVVAASIPDKLAATVSLFKMASLRVGHDSLIKFISAQDEGLQEQFWLEFITTTLYELNKKDTVHDGVISKTNKCIQSWLNNTDVPRSWEYLFEKMELHFGVTQDKQQMIEEYKQALLKA</sequence>
<comment type="caution">
    <text evidence="2">The sequence shown here is derived from an EMBL/GenBank/DDBJ whole genome shotgun (WGS) entry which is preliminary data.</text>
</comment>
<evidence type="ECO:0000256" key="1">
    <source>
        <dbReference type="SAM" id="MobiDB-lite"/>
    </source>
</evidence>
<reference evidence="2 3" key="1">
    <citation type="submission" date="2018-09" db="EMBL/GenBank/DDBJ databases">
        <title>Phylogeny of the Shewanellaceae, and recommendation for two new genera, Pseudoshewanella and Parashewanella.</title>
        <authorList>
            <person name="Wang G."/>
        </authorList>
    </citation>
    <scope>NUCLEOTIDE SEQUENCE [LARGE SCALE GENOMIC DNA]</scope>
    <source>
        <strain evidence="2 3">C51</strain>
    </source>
</reference>
<dbReference type="RefSeq" id="WP_121838709.1">
    <property type="nucleotide sequence ID" value="NZ_ML014772.1"/>
</dbReference>
<keyword evidence="3" id="KW-1185">Reference proteome</keyword>
<evidence type="ECO:0000313" key="2">
    <source>
        <dbReference type="EMBL" id="RLV59965.1"/>
    </source>
</evidence>
<feature type="compositionally biased region" description="Basic and acidic residues" evidence="1">
    <location>
        <begin position="81"/>
        <end position="91"/>
    </location>
</feature>
<dbReference type="AlphaFoldDB" id="A0A3L8PXH1"/>
<accession>A0A3L8PXH1</accession>
<dbReference type="EMBL" id="QZEI01000023">
    <property type="protein sequence ID" value="RLV59965.1"/>
    <property type="molecule type" value="Genomic_DNA"/>
</dbReference>
<gene>
    <name evidence="2" type="ORF">D5018_09155</name>
</gene>
<name>A0A3L8PXH1_9GAMM</name>
<proteinExistence type="predicted"/>
<dbReference type="Proteomes" id="UP000281474">
    <property type="component" value="Unassembled WGS sequence"/>
</dbReference>
<feature type="region of interest" description="Disordered" evidence="1">
    <location>
        <begin position="45"/>
        <end position="125"/>
    </location>
</feature>